<gene>
    <name evidence="2" type="ORF">Tco_0877097</name>
</gene>
<feature type="domain" description="Retrotransposon Copia-like N-terminal" evidence="1">
    <location>
        <begin position="44"/>
        <end position="79"/>
    </location>
</feature>
<organism evidence="2 3">
    <name type="scientific">Tanacetum coccineum</name>
    <dbReference type="NCBI Taxonomy" id="301880"/>
    <lineage>
        <taxon>Eukaryota</taxon>
        <taxon>Viridiplantae</taxon>
        <taxon>Streptophyta</taxon>
        <taxon>Embryophyta</taxon>
        <taxon>Tracheophyta</taxon>
        <taxon>Spermatophyta</taxon>
        <taxon>Magnoliopsida</taxon>
        <taxon>eudicotyledons</taxon>
        <taxon>Gunneridae</taxon>
        <taxon>Pentapetalae</taxon>
        <taxon>asterids</taxon>
        <taxon>campanulids</taxon>
        <taxon>Asterales</taxon>
        <taxon>Asteraceae</taxon>
        <taxon>Asteroideae</taxon>
        <taxon>Anthemideae</taxon>
        <taxon>Anthemidinae</taxon>
        <taxon>Tanacetum</taxon>
    </lineage>
</organism>
<dbReference type="Proteomes" id="UP001151760">
    <property type="component" value="Unassembled WGS sequence"/>
</dbReference>
<reference evidence="2" key="1">
    <citation type="journal article" date="2022" name="Int. J. Mol. Sci.">
        <title>Draft Genome of Tanacetum Coccineum: Genomic Comparison of Closely Related Tanacetum-Family Plants.</title>
        <authorList>
            <person name="Yamashiro T."/>
            <person name="Shiraishi A."/>
            <person name="Nakayama K."/>
            <person name="Satake H."/>
        </authorList>
    </citation>
    <scope>NUCLEOTIDE SEQUENCE</scope>
</reference>
<sequence>MSLHGYTDDEFDDEDDNNVTLISRLDVSNPLHLQPNDFVALTVVFMKLKGNENYQVWSCAMLLALEGKNKTGLIDGSCKRSNTDDILRRL</sequence>
<evidence type="ECO:0000313" key="3">
    <source>
        <dbReference type="Proteomes" id="UP001151760"/>
    </source>
</evidence>
<dbReference type="EMBL" id="BQNB010013633">
    <property type="protein sequence ID" value="GJT18391.1"/>
    <property type="molecule type" value="Genomic_DNA"/>
</dbReference>
<comment type="caution">
    <text evidence="2">The sequence shown here is derived from an EMBL/GenBank/DDBJ whole genome shotgun (WGS) entry which is preliminary data.</text>
</comment>
<name>A0ABQ5BWU2_9ASTR</name>
<protein>
    <submittedName>
        <fullName evidence="2">Ribonuclease H-like domain-containing protein</fullName>
    </submittedName>
</protein>
<evidence type="ECO:0000313" key="2">
    <source>
        <dbReference type="EMBL" id="GJT18391.1"/>
    </source>
</evidence>
<dbReference type="InterPro" id="IPR029472">
    <property type="entry name" value="Copia-like_N"/>
</dbReference>
<accession>A0ABQ5BWU2</accession>
<reference evidence="2" key="2">
    <citation type="submission" date="2022-01" db="EMBL/GenBank/DDBJ databases">
        <authorList>
            <person name="Yamashiro T."/>
            <person name="Shiraishi A."/>
            <person name="Satake H."/>
            <person name="Nakayama K."/>
        </authorList>
    </citation>
    <scope>NUCLEOTIDE SEQUENCE</scope>
</reference>
<dbReference type="PANTHER" id="PTHR37610">
    <property type="entry name" value="CCHC-TYPE DOMAIN-CONTAINING PROTEIN"/>
    <property type="match status" value="1"/>
</dbReference>
<keyword evidence="3" id="KW-1185">Reference proteome</keyword>
<dbReference type="Pfam" id="PF14244">
    <property type="entry name" value="Retrotran_gag_3"/>
    <property type="match status" value="1"/>
</dbReference>
<dbReference type="PANTHER" id="PTHR37610:SF78">
    <property type="entry name" value="GAG-POLYPEPTIDE OF LTR COPIA-TYPE-RELATED"/>
    <property type="match status" value="1"/>
</dbReference>
<proteinExistence type="predicted"/>
<evidence type="ECO:0000259" key="1">
    <source>
        <dbReference type="Pfam" id="PF14244"/>
    </source>
</evidence>